<reference evidence="8" key="1">
    <citation type="submission" date="2024-10" db="EMBL/GenBank/DDBJ databases">
        <authorList>
            <person name="Ryan C."/>
        </authorList>
    </citation>
    <scope>NUCLEOTIDE SEQUENCE [LARGE SCALE GENOMIC DNA]</scope>
</reference>
<protein>
    <recommendedName>
        <fullName evidence="7">Protein kinase domain-containing protein</fullName>
    </recommendedName>
</protein>
<dbReference type="Proteomes" id="UP001497457">
    <property type="component" value="Chromosome 5rd"/>
</dbReference>
<feature type="domain" description="Protein kinase" evidence="7">
    <location>
        <begin position="270"/>
        <end position="511"/>
    </location>
</feature>
<keyword evidence="1" id="KW-0808">Transferase</keyword>
<evidence type="ECO:0000313" key="8">
    <source>
        <dbReference type="EMBL" id="CAL5069390.1"/>
    </source>
</evidence>
<feature type="compositionally biased region" description="Basic and acidic residues" evidence="6">
    <location>
        <begin position="148"/>
        <end position="172"/>
    </location>
</feature>
<keyword evidence="2" id="KW-0547">Nucleotide-binding</keyword>
<dbReference type="PROSITE" id="PS50011">
    <property type="entry name" value="PROTEIN_KINASE_DOM"/>
    <property type="match status" value="1"/>
</dbReference>
<dbReference type="GO" id="GO:0005524">
    <property type="term" value="F:ATP binding"/>
    <property type="evidence" value="ECO:0007669"/>
    <property type="project" value="UniProtKB-KW"/>
</dbReference>
<evidence type="ECO:0000256" key="1">
    <source>
        <dbReference type="ARBA" id="ARBA00022679"/>
    </source>
</evidence>
<dbReference type="InterPro" id="IPR050339">
    <property type="entry name" value="CC_SR_Kinase"/>
</dbReference>
<comment type="similarity">
    <text evidence="5">Belongs to the protein kinase superfamily. Ser/Thr protein kinase family. GCN2 subfamily.</text>
</comment>
<evidence type="ECO:0000256" key="5">
    <source>
        <dbReference type="ARBA" id="ARBA00037982"/>
    </source>
</evidence>
<evidence type="ECO:0000313" key="9">
    <source>
        <dbReference type="Proteomes" id="UP001497457"/>
    </source>
</evidence>
<evidence type="ECO:0000259" key="7">
    <source>
        <dbReference type="PROSITE" id="PS50011"/>
    </source>
</evidence>
<feature type="compositionally biased region" description="Basic and acidic residues" evidence="6">
    <location>
        <begin position="93"/>
        <end position="138"/>
    </location>
</feature>
<dbReference type="SUPFAM" id="SSF56112">
    <property type="entry name" value="Protein kinase-like (PK-like)"/>
    <property type="match status" value="1"/>
</dbReference>
<feature type="compositionally biased region" description="Basic and acidic residues" evidence="6">
    <location>
        <begin position="537"/>
        <end position="557"/>
    </location>
</feature>
<keyword evidence="4" id="KW-0067">ATP-binding</keyword>
<dbReference type="Gene3D" id="1.10.510.10">
    <property type="entry name" value="Transferase(Phosphotransferase) domain 1"/>
    <property type="match status" value="1"/>
</dbReference>
<evidence type="ECO:0000256" key="3">
    <source>
        <dbReference type="ARBA" id="ARBA00022777"/>
    </source>
</evidence>
<feature type="region of interest" description="Disordered" evidence="6">
    <location>
        <begin position="90"/>
        <end position="172"/>
    </location>
</feature>
<evidence type="ECO:0000256" key="2">
    <source>
        <dbReference type="ARBA" id="ARBA00022741"/>
    </source>
</evidence>
<keyword evidence="9" id="KW-1185">Reference proteome</keyword>
<accession>A0ABC9F4D4</accession>
<dbReference type="GO" id="GO:0016301">
    <property type="term" value="F:kinase activity"/>
    <property type="evidence" value="ECO:0007669"/>
    <property type="project" value="UniProtKB-KW"/>
</dbReference>
<name>A0ABC9F4D4_9POAL</name>
<gene>
    <name evidence="8" type="ORF">URODEC1_LOCUS102180</name>
</gene>
<dbReference type="PROSITE" id="PS00108">
    <property type="entry name" value="PROTEIN_KINASE_ST"/>
    <property type="match status" value="1"/>
</dbReference>
<evidence type="ECO:0000256" key="4">
    <source>
        <dbReference type="ARBA" id="ARBA00022840"/>
    </source>
</evidence>
<organism evidence="8 9">
    <name type="scientific">Urochloa decumbens</name>
    <dbReference type="NCBI Taxonomy" id="240449"/>
    <lineage>
        <taxon>Eukaryota</taxon>
        <taxon>Viridiplantae</taxon>
        <taxon>Streptophyta</taxon>
        <taxon>Embryophyta</taxon>
        <taxon>Tracheophyta</taxon>
        <taxon>Spermatophyta</taxon>
        <taxon>Magnoliopsida</taxon>
        <taxon>Liliopsida</taxon>
        <taxon>Poales</taxon>
        <taxon>Poaceae</taxon>
        <taxon>PACMAD clade</taxon>
        <taxon>Panicoideae</taxon>
        <taxon>Panicodae</taxon>
        <taxon>Paniceae</taxon>
        <taxon>Melinidinae</taxon>
        <taxon>Urochloa</taxon>
    </lineage>
</organism>
<dbReference type="InterPro" id="IPR008271">
    <property type="entry name" value="Ser/Thr_kinase_AS"/>
</dbReference>
<dbReference type="EMBL" id="OZ075115">
    <property type="protein sequence ID" value="CAL5069390.1"/>
    <property type="molecule type" value="Genomic_DNA"/>
</dbReference>
<dbReference type="InterPro" id="IPR000719">
    <property type="entry name" value="Prot_kinase_dom"/>
</dbReference>
<sequence length="557" mass="62958">MAPRGEAAPVSAQVPAGATLRVRLLHGNSKAFQTIAELHFRGAMPPLPPQGSADVVRIISEGPSRRGIFLAVYQGNQMLEIGRLSFLEGLPDSGRKGEVMEAEEEWKPKKEEGEEEKEGSKEVGKEEEEWKKSATKKEEEEDEEGPEEVWKEEEWKKMSAKKGEEEEEMEGLKEVEKEGVEVAATVLLKLWPGFSHATLALYCRGRWKTTRAYRVQWLSNRDKWFGSSGGSIAASSIFTTWRINLICRLEFEGYLASTSDCIGLNDMDKVTNIQELAQGGYSQVYQCDYLDDHYALKSFTGYFNHEEPREIDIMSSLENDTTVTFYQAWFDSKKQRVLILMEFCERTLAEFIRCGNEGTTAEEKLVLFEKIAKAVKYIHQRGVIHRDLKPANMFYGMDGTLKIGDFGQSCWNERGGKGSHILGSVYYSAPELTDRNAIVTEKVDIFSIGIIYLEIFVPYKDRFMPLYDLWCGKYDLKWPVDMALLKKLTARCASNRPSIDEVLESISSKRTKGGEEDKAGGSDKSRFEVGVDDEQDGGGKKQEDNASINKNKDEANE</sequence>
<feature type="compositionally biased region" description="Basic and acidic residues" evidence="6">
    <location>
        <begin position="512"/>
        <end position="529"/>
    </location>
</feature>
<dbReference type="InterPro" id="IPR011009">
    <property type="entry name" value="Kinase-like_dom_sf"/>
</dbReference>
<proteinExistence type="inferred from homology"/>
<dbReference type="AlphaFoldDB" id="A0ABC9F4D4"/>
<dbReference type="PANTHER" id="PTHR11042:SF136">
    <property type="entry name" value="EIF-2-ALPHA KINASE GCN2"/>
    <property type="match status" value="1"/>
</dbReference>
<dbReference type="PANTHER" id="PTHR11042">
    <property type="entry name" value="EUKARYOTIC TRANSLATION INITIATION FACTOR 2-ALPHA KINASE EIF2-ALPHA KINASE -RELATED"/>
    <property type="match status" value="1"/>
</dbReference>
<evidence type="ECO:0000256" key="6">
    <source>
        <dbReference type="SAM" id="MobiDB-lite"/>
    </source>
</evidence>
<feature type="region of interest" description="Disordered" evidence="6">
    <location>
        <begin position="505"/>
        <end position="557"/>
    </location>
</feature>
<dbReference type="Pfam" id="PF00069">
    <property type="entry name" value="Pkinase"/>
    <property type="match status" value="1"/>
</dbReference>
<keyword evidence="3" id="KW-0418">Kinase</keyword>
<dbReference type="SMART" id="SM00220">
    <property type="entry name" value="S_TKc"/>
    <property type="match status" value="1"/>
</dbReference>